<evidence type="ECO:0000259" key="2">
    <source>
        <dbReference type="SMART" id="SM00458"/>
    </source>
</evidence>
<evidence type="ECO:0000313" key="4">
    <source>
        <dbReference type="Proteomes" id="UP001596174"/>
    </source>
</evidence>
<dbReference type="Gene3D" id="2.80.10.50">
    <property type="match status" value="1"/>
</dbReference>
<protein>
    <submittedName>
        <fullName evidence="3">Glycoside hydrolase</fullName>
    </submittedName>
</protein>
<dbReference type="PANTHER" id="PTHR42767:SF1">
    <property type="entry name" value="ENDO-BETA-1,6-GALACTANASE-LIKE DOMAIN-CONTAINING PROTEIN"/>
    <property type="match status" value="1"/>
</dbReference>
<dbReference type="EMBL" id="JBHSQJ010000023">
    <property type="protein sequence ID" value="MFC5907132.1"/>
    <property type="molecule type" value="Genomic_DNA"/>
</dbReference>
<dbReference type="Pfam" id="PF00652">
    <property type="entry name" value="Ricin_B_lectin"/>
    <property type="match status" value="1"/>
</dbReference>
<feature type="chain" id="PRO_5046792745" evidence="1">
    <location>
        <begin position="31"/>
        <end position="630"/>
    </location>
</feature>
<dbReference type="SUPFAM" id="SSF51011">
    <property type="entry name" value="Glycosyl hydrolase domain"/>
    <property type="match status" value="1"/>
</dbReference>
<dbReference type="Gene3D" id="2.60.40.1180">
    <property type="entry name" value="Golgi alpha-mannosidase II"/>
    <property type="match status" value="1"/>
</dbReference>
<dbReference type="InterPro" id="IPR035992">
    <property type="entry name" value="Ricin_B-like_lectins"/>
</dbReference>
<proteinExistence type="predicted"/>
<sequence>MLKPVMILSTAAALVTAALLPLTGSTPAAASTGTAQITGAAQTIAGFGASGAWWVNDLAHFGTTAQKQAADLLFTSSGIQLSQYRYNIGGGGTGVSVAARAPQTFLNADGSYDWTRDPGGRAFLGYAAADGVPDLIGFVNSAPASMTSNGQSCGGSLGTGQESAYGSYLATVAAHFAAQGTAFDEISPMNEPDNSFSSCGQEGMTVAPAARAGVINAVGSALASAGLSTKVIADESSQTTQLLSEAPTWLADATAPGHVSAIAHHTYDFPSGSQLEQVGALGATNGKPVWATEICCQVSGGGYGQQYDPTITGALTLVNSLYNDLAYGNDSAFQWWTALSSELGCDPTASGSCATSVNSHGWNDGLIYYDPNYATDGNQTLYPTKRFYALGQYSKFVRPGAVRYAVAGSLSGVQTLAFRQNNAWTIVAANTNTSSTSLALNAGSGTLTPTASYRTSATESLAPVSAPNVSGSTLTATLPAQSVTTYVLSSAGQPGSTAPTGQTLTGVGSGRCLDVPGSKTANGTQLDLWTCNGGSNQAFTLTASGTITVYGGGSAKCLDGYQGGTAAGTVVDIYTCNGGANQRWVVHPDGTVTNAASGLCLDATGQGTANGTLIEEWTCNGGTNQRWTLA</sequence>
<reference evidence="4" key="1">
    <citation type="journal article" date="2019" name="Int. J. Syst. Evol. Microbiol.">
        <title>The Global Catalogue of Microorganisms (GCM) 10K type strain sequencing project: providing services to taxonomists for standard genome sequencing and annotation.</title>
        <authorList>
            <consortium name="The Broad Institute Genomics Platform"/>
            <consortium name="The Broad Institute Genome Sequencing Center for Infectious Disease"/>
            <person name="Wu L."/>
            <person name="Ma J."/>
        </authorList>
    </citation>
    <scope>NUCLEOTIDE SEQUENCE [LARGE SCALE GENOMIC DNA]</scope>
    <source>
        <strain evidence="4">JCM 4816</strain>
    </source>
</reference>
<keyword evidence="3" id="KW-0378">Hydrolase</keyword>
<organism evidence="3 4">
    <name type="scientific">Streptacidiphilus monticola</name>
    <dbReference type="NCBI Taxonomy" id="2161674"/>
    <lineage>
        <taxon>Bacteria</taxon>
        <taxon>Bacillati</taxon>
        <taxon>Actinomycetota</taxon>
        <taxon>Actinomycetes</taxon>
        <taxon>Kitasatosporales</taxon>
        <taxon>Streptomycetaceae</taxon>
        <taxon>Streptacidiphilus</taxon>
    </lineage>
</organism>
<comment type="caution">
    <text evidence="3">The sequence shown here is derived from an EMBL/GenBank/DDBJ whole genome shotgun (WGS) entry which is preliminary data.</text>
</comment>
<dbReference type="InterPro" id="IPR017853">
    <property type="entry name" value="GH"/>
</dbReference>
<dbReference type="SUPFAM" id="SSF51445">
    <property type="entry name" value="(Trans)glycosidases"/>
    <property type="match status" value="1"/>
</dbReference>
<dbReference type="InterPro" id="IPR000772">
    <property type="entry name" value="Ricin_B_lectin"/>
</dbReference>
<evidence type="ECO:0000313" key="3">
    <source>
        <dbReference type="EMBL" id="MFC5907132.1"/>
    </source>
</evidence>
<feature type="domain" description="Ricin B lectin" evidence="2">
    <location>
        <begin position="500"/>
        <end position="630"/>
    </location>
</feature>
<dbReference type="InterPro" id="IPR013780">
    <property type="entry name" value="Glyco_hydro_b"/>
</dbReference>
<dbReference type="PROSITE" id="PS50231">
    <property type="entry name" value="RICIN_B_LECTIN"/>
    <property type="match status" value="1"/>
</dbReference>
<dbReference type="RefSeq" id="WP_380581229.1">
    <property type="nucleotide sequence ID" value="NZ_JBHSQJ010000023.1"/>
</dbReference>
<dbReference type="PANTHER" id="PTHR42767">
    <property type="entry name" value="ENDO-BETA-1,6-GALACTANASE"/>
    <property type="match status" value="1"/>
</dbReference>
<dbReference type="InterPro" id="IPR039514">
    <property type="entry name" value="6GAL-like"/>
</dbReference>
<gene>
    <name evidence="3" type="ORF">ACFP3V_07860</name>
</gene>
<dbReference type="CDD" id="cd23418">
    <property type="entry name" value="beta-trefoil_Ricin_XLN-like"/>
    <property type="match status" value="1"/>
</dbReference>
<dbReference type="Pfam" id="PF14587">
    <property type="entry name" value="Glyco_hydr_30_2"/>
    <property type="match status" value="1"/>
</dbReference>
<dbReference type="InterPro" id="IPR039743">
    <property type="entry name" value="6GAL/EXGAL"/>
</dbReference>
<dbReference type="Gene3D" id="3.20.20.80">
    <property type="entry name" value="Glycosidases"/>
    <property type="match status" value="1"/>
</dbReference>
<dbReference type="GO" id="GO:0016787">
    <property type="term" value="F:hydrolase activity"/>
    <property type="evidence" value="ECO:0007669"/>
    <property type="project" value="UniProtKB-KW"/>
</dbReference>
<dbReference type="SMART" id="SM00458">
    <property type="entry name" value="RICIN"/>
    <property type="match status" value="1"/>
</dbReference>
<dbReference type="SUPFAM" id="SSF50370">
    <property type="entry name" value="Ricin B-like lectins"/>
    <property type="match status" value="1"/>
</dbReference>
<keyword evidence="1" id="KW-0732">Signal</keyword>
<name>A0ABW1G0T3_9ACTN</name>
<dbReference type="Proteomes" id="UP001596174">
    <property type="component" value="Unassembled WGS sequence"/>
</dbReference>
<evidence type="ECO:0000256" key="1">
    <source>
        <dbReference type="SAM" id="SignalP"/>
    </source>
</evidence>
<feature type="signal peptide" evidence="1">
    <location>
        <begin position="1"/>
        <end position="30"/>
    </location>
</feature>
<accession>A0ABW1G0T3</accession>
<keyword evidence="4" id="KW-1185">Reference proteome</keyword>